<proteinExistence type="predicted"/>
<dbReference type="PANTHER" id="PTHR43394">
    <property type="entry name" value="ATP-DEPENDENT PERMEASE MDL1, MITOCHONDRIAL"/>
    <property type="match status" value="1"/>
</dbReference>
<dbReference type="InterPro" id="IPR003439">
    <property type="entry name" value="ABC_transporter-like_ATP-bd"/>
</dbReference>
<evidence type="ECO:0000259" key="10">
    <source>
        <dbReference type="PROSITE" id="PS50893"/>
    </source>
</evidence>
<dbReference type="STRING" id="1193502.SHALO_1147"/>
<dbReference type="CDD" id="cd07346">
    <property type="entry name" value="ABC_6TM_exporters"/>
    <property type="match status" value="1"/>
</dbReference>
<keyword evidence="5" id="KW-0547">Nucleotide-binding</keyword>
<sequence length="601" mass="67345">MQKHYTFKTLFHEVKQYKKELILANVVAFLAVLVSTPVPLLMPMLVDEVLLGKKGFVTHVVDGFFGFPNPAYVYIVTVLAVVVTLRFLFFLLNYLQTKLFTIVSKNIAFKIRTNVLGHLSHVAMNQFEFFGSGKAASLLVTDVETIDNFLGVFVSRLIISVLTILGVGAVLLMIHWQLGFFILVLNPVVILFTTKLAKKVAKLKKEQNKAFELFQDTLSETLDMFVQIRATNKERLFFDKVEAHAEAIKESSIIYGYKSDGANRLSFLIFLSGFELFRAASIFVVAYTELSIGSMLAIFGYLWVMMGPIQDILNIQYAYHNAGKSLTRINEILELKAEERGLHVKNPFVKNSTNAIELKGVSFSYDGGKQILESIDLTIPKGSKIAIIGASGSGKTTLAHLLVGLYPLDEGDIFFDGISVKEIGLDVVREHLFLVLQNPQLFNATLAQNLMMDEKTDKALVHQALQIAQLESFVDELPDGLQTQIGKHGIKLSGGQRQRLSIARMVLQNPNVVILDESTSALDVHTEMKLFDALENYLVGKTTIIIAHRLSTIKKADFIYVMDKGRIVESGTHEALMRQEGAFYEYVIQNRRSKDNEKNMV</sequence>
<protein>
    <submittedName>
        <fullName evidence="12">Lipid A export ATP-binding/permease protein MsbA</fullName>
    </submittedName>
</protein>
<feature type="domain" description="ABC transporter" evidence="10">
    <location>
        <begin position="356"/>
        <end position="589"/>
    </location>
</feature>
<dbReference type="InterPro" id="IPR003593">
    <property type="entry name" value="AAA+_ATPase"/>
</dbReference>
<feature type="transmembrane region" description="Helical" evidence="9">
    <location>
        <begin position="180"/>
        <end position="197"/>
    </location>
</feature>
<dbReference type="Proteomes" id="UP000094609">
    <property type="component" value="Chromosome"/>
</dbReference>
<dbReference type="InterPro" id="IPR027417">
    <property type="entry name" value="P-loop_NTPase"/>
</dbReference>
<dbReference type="EMBL" id="CP017111">
    <property type="protein sequence ID" value="AOO64927.1"/>
    <property type="molecule type" value="Genomic_DNA"/>
</dbReference>
<gene>
    <name evidence="12" type="ORF">SHALO_1147</name>
</gene>
<keyword evidence="8 9" id="KW-0472">Membrane</keyword>
<comment type="subcellular location">
    <subcellularLocation>
        <location evidence="1">Cell membrane</location>
        <topology evidence="1">Multi-pass membrane protein</topology>
    </subcellularLocation>
</comment>
<dbReference type="Pfam" id="PF00005">
    <property type="entry name" value="ABC_tran"/>
    <property type="match status" value="1"/>
</dbReference>
<accession>A0A1D7TIW1</accession>
<evidence type="ECO:0000256" key="4">
    <source>
        <dbReference type="ARBA" id="ARBA00022692"/>
    </source>
</evidence>
<keyword evidence="4 9" id="KW-0812">Transmembrane</keyword>
<evidence type="ECO:0000256" key="7">
    <source>
        <dbReference type="ARBA" id="ARBA00022989"/>
    </source>
</evidence>
<dbReference type="AlphaFoldDB" id="A0A1D7TIW1"/>
<dbReference type="PATRIC" id="fig|1193502.14.peg.1163"/>
<dbReference type="GO" id="GO:0015421">
    <property type="term" value="F:ABC-type oligopeptide transporter activity"/>
    <property type="evidence" value="ECO:0007669"/>
    <property type="project" value="TreeGrafter"/>
</dbReference>
<feature type="transmembrane region" description="Helical" evidence="9">
    <location>
        <begin position="71"/>
        <end position="95"/>
    </location>
</feature>
<dbReference type="GO" id="GO:0005524">
    <property type="term" value="F:ATP binding"/>
    <property type="evidence" value="ECO:0007669"/>
    <property type="project" value="UniProtKB-KW"/>
</dbReference>
<evidence type="ECO:0000256" key="2">
    <source>
        <dbReference type="ARBA" id="ARBA00022448"/>
    </source>
</evidence>
<dbReference type="GO" id="GO:0005886">
    <property type="term" value="C:plasma membrane"/>
    <property type="evidence" value="ECO:0007669"/>
    <property type="project" value="UniProtKB-SubCell"/>
</dbReference>
<dbReference type="InterPro" id="IPR011527">
    <property type="entry name" value="ABC1_TM_dom"/>
</dbReference>
<feature type="transmembrane region" description="Helical" evidence="9">
    <location>
        <begin position="153"/>
        <end position="174"/>
    </location>
</feature>
<dbReference type="SMART" id="SM00382">
    <property type="entry name" value="AAA"/>
    <property type="match status" value="1"/>
</dbReference>
<evidence type="ECO:0000256" key="5">
    <source>
        <dbReference type="ARBA" id="ARBA00022741"/>
    </source>
</evidence>
<organism evidence="12 13">
    <name type="scientific">Sulfurospirillum halorespirans DSM 13726</name>
    <dbReference type="NCBI Taxonomy" id="1193502"/>
    <lineage>
        <taxon>Bacteria</taxon>
        <taxon>Pseudomonadati</taxon>
        <taxon>Campylobacterota</taxon>
        <taxon>Epsilonproteobacteria</taxon>
        <taxon>Campylobacterales</taxon>
        <taxon>Sulfurospirillaceae</taxon>
        <taxon>Sulfurospirillum</taxon>
    </lineage>
</organism>
<evidence type="ECO:0000313" key="12">
    <source>
        <dbReference type="EMBL" id="AOO64927.1"/>
    </source>
</evidence>
<keyword evidence="2" id="KW-0813">Transport</keyword>
<dbReference type="SUPFAM" id="SSF52540">
    <property type="entry name" value="P-loop containing nucleoside triphosphate hydrolases"/>
    <property type="match status" value="1"/>
</dbReference>
<keyword evidence="6 12" id="KW-0067">ATP-binding</keyword>
<evidence type="ECO:0000256" key="1">
    <source>
        <dbReference type="ARBA" id="ARBA00004651"/>
    </source>
</evidence>
<dbReference type="PROSITE" id="PS50893">
    <property type="entry name" value="ABC_TRANSPORTER_2"/>
    <property type="match status" value="1"/>
</dbReference>
<evidence type="ECO:0000256" key="9">
    <source>
        <dbReference type="SAM" id="Phobius"/>
    </source>
</evidence>
<dbReference type="GO" id="GO:0016887">
    <property type="term" value="F:ATP hydrolysis activity"/>
    <property type="evidence" value="ECO:0007669"/>
    <property type="project" value="InterPro"/>
</dbReference>
<dbReference type="PROSITE" id="PS00211">
    <property type="entry name" value="ABC_TRANSPORTER_1"/>
    <property type="match status" value="1"/>
</dbReference>
<keyword evidence="13" id="KW-1185">Reference proteome</keyword>
<dbReference type="KEGG" id="shal:SHALO_1147"/>
<dbReference type="InterPro" id="IPR039421">
    <property type="entry name" value="Type_1_exporter"/>
</dbReference>
<keyword evidence="7 9" id="KW-1133">Transmembrane helix</keyword>
<feature type="domain" description="ABC transmembrane type-1" evidence="11">
    <location>
        <begin position="22"/>
        <end position="321"/>
    </location>
</feature>
<evidence type="ECO:0000259" key="11">
    <source>
        <dbReference type="PROSITE" id="PS50929"/>
    </source>
</evidence>
<feature type="transmembrane region" description="Helical" evidence="9">
    <location>
        <begin position="21"/>
        <end position="42"/>
    </location>
</feature>
<keyword evidence="3" id="KW-1003">Cell membrane</keyword>
<evidence type="ECO:0000256" key="3">
    <source>
        <dbReference type="ARBA" id="ARBA00022475"/>
    </source>
</evidence>
<dbReference type="InterPro" id="IPR036640">
    <property type="entry name" value="ABC1_TM_sf"/>
</dbReference>
<dbReference type="RefSeq" id="WP_069477757.1">
    <property type="nucleotide sequence ID" value="NZ_CP017111.1"/>
</dbReference>
<dbReference type="Pfam" id="PF00664">
    <property type="entry name" value="ABC_membrane"/>
    <property type="match status" value="1"/>
</dbReference>
<dbReference type="PROSITE" id="PS50929">
    <property type="entry name" value="ABC_TM1F"/>
    <property type="match status" value="1"/>
</dbReference>
<dbReference type="SUPFAM" id="SSF90123">
    <property type="entry name" value="ABC transporter transmembrane region"/>
    <property type="match status" value="1"/>
</dbReference>
<evidence type="ECO:0000313" key="13">
    <source>
        <dbReference type="Proteomes" id="UP000094609"/>
    </source>
</evidence>
<dbReference type="InterPro" id="IPR017871">
    <property type="entry name" value="ABC_transporter-like_CS"/>
</dbReference>
<dbReference type="FunFam" id="3.40.50.300:FF:000221">
    <property type="entry name" value="Multidrug ABC transporter ATP-binding protein"/>
    <property type="match status" value="1"/>
</dbReference>
<reference evidence="13" key="1">
    <citation type="submission" date="2016-08" db="EMBL/GenBank/DDBJ databases">
        <title>Complete genome sequence of the organohalide-respiring Epsilonproteobacterium Sulfurospirillum halorespirans.</title>
        <authorList>
            <person name="Goris T."/>
            <person name="Zimmermann J."/>
            <person name="Schenz B."/>
            <person name="Lemos M."/>
            <person name="Hackermueller J."/>
            <person name="Diekert G."/>
        </authorList>
    </citation>
    <scope>NUCLEOTIDE SEQUENCE [LARGE SCALE GENOMIC DNA]</scope>
    <source>
        <strain>DSM 13726</strain>
        <strain evidence="13">PCE-M2</strain>
    </source>
</reference>
<feature type="transmembrane region" description="Helical" evidence="9">
    <location>
        <begin position="292"/>
        <end position="309"/>
    </location>
</feature>
<evidence type="ECO:0000256" key="6">
    <source>
        <dbReference type="ARBA" id="ARBA00022840"/>
    </source>
</evidence>
<evidence type="ECO:0000256" key="8">
    <source>
        <dbReference type="ARBA" id="ARBA00023136"/>
    </source>
</evidence>
<dbReference type="Gene3D" id="3.40.50.300">
    <property type="entry name" value="P-loop containing nucleotide triphosphate hydrolases"/>
    <property type="match status" value="1"/>
</dbReference>
<dbReference type="Gene3D" id="1.20.1560.10">
    <property type="entry name" value="ABC transporter type 1, transmembrane domain"/>
    <property type="match status" value="1"/>
</dbReference>
<name>A0A1D7TIW1_9BACT</name>
<dbReference type="PANTHER" id="PTHR43394:SF1">
    <property type="entry name" value="ATP-BINDING CASSETTE SUB-FAMILY B MEMBER 10, MITOCHONDRIAL"/>
    <property type="match status" value="1"/>
</dbReference>